<dbReference type="GO" id="GO:0005524">
    <property type="term" value="F:ATP binding"/>
    <property type="evidence" value="ECO:0007669"/>
    <property type="project" value="UniProtKB-KW"/>
</dbReference>
<keyword evidence="2" id="KW-0808">Transferase</keyword>
<dbReference type="Pfam" id="PF02686">
    <property type="entry name" value="GatC"/>
    <property type="match status" value="1"/>
</dbReference>
<dbReference type="GO" id="GO:0016740">
    <property type="term" value="F:transferase activity"/>
    <property type="evidence" value="ECO:0007669"/>
    <property type="project" value="UniProtKB-KW"/>
</dbReference>
<sequence length="95" mass="11027">MIRIDDKLVEHLCKLARISVADWDRLKSDLQKIIDYFDILNEVDTTDVEPMYTPVEGTACLREAQSPKTADEVEEIVKNFPERQERFIKIPGIYG</sequence>
<name>A0A1E3G6M8_9BACT</name>
<comment type="catalytic activity">
    <reaction evidence="1">
        <text>L-glutamyl-tRNA(Gln) + L-glutamine + ATP + H2O = L-glutaminyl-tRNA(Gln) + L-glutamate + ADP + phosphate + H(+)</text>
        <dbReference type="Rhea" id="RHEA:17521"/>
        <dbReference type="Rhea" id="RHEA-COMP:9681"/>
        <dbReference type="Rhea" id="RHEA-COMP:9684"/>
        <dbReference type="ChEBI" id="CHEBI:15377"/>
        <dbReference type="ChEBI" id="CHEBI:15378"/>
        <dbReference type="ChEBI" id="CHEBI:29985"/>
        <dbReference type="ChEBI" id="CHEBI:30616"/>
        <dbReference type="ChEBI" id="CHEBI:43474"/>
        <dbReference type="ChEBI" id="CHEBI:58359"/>
        <dbReference type="ChEBI" id="CHEBI:78520"/>
        <dbReference type="ChEBI" id="CHEBI:78521"/>
        <dbReference type="ChEBI" id="CHEBI:456216"/>
    </reaction>
</comment>
<dbReference type="Gene3D" id="1.10.20.60">
    <property type="entry name" value="Glu-tRNAGln amidotransferase C subunit, N-terminal domain"/>
    <property type="match status" value="1"/>
</dbReference>
<accession>A0A1E3G6M8</accession>
<gene>
    <name evidence="1" type="primary">gatC</name>
    <name evidence="2" type="ORF">A4H02_00345</name>
</gene>
<comment type="subunit">
    <text evidence="1">Heterotrimer of A, B and C subunits.</text>
</comment>
<comment type="similarity">
    <text evidence="1">Belongs to the GatC family.</text>
</comment>
<comment type="catalytic activity">
    <reaction evidence="1">
        <text>L-aspartyl-tRNA(Asn) + L-glutamine + ATP + H2O = L-asparaginyl-tRNA(Asn) + L-glutamate + ADP + phosphate + 2 H(+)</text>
        <dbReference type="Rhea" id="RHEA:14513"/>
        <dbReference type="Rhea" id="RHEA-COMP:9674"/>
        <dbReference type="Rhea" id="RHEA-COMP:9677"/>
        <dbReference type="ChEBI" id="CHEBI:15377"/>
        <dbReference type="ChEBI" id="CHEBI:15378"/>
        <dbReference type="ChEBI" id="CHEBI:29985"/>
        <dbReference type="ChEBI" id="CHEBI:30616"/>
        <dbReference type="ChEBI" id="CHEBI:43474"/>
        <dbReference type="ChEBI" id="CHEBI:58359"/>
        <dbReference type="ChEBI" id="CHEBI:78515"/>
        <dbReference type="ChEBI" id="CHEBI:78516"/>
        <dbReference type="ChEBI" id="CHEBI:456216"/>
    </reaction>
</comment>
<dbReference type="GO" id="GO:0050566">
    <property type="term" value="F:asparaginyl-tRNA synthase (glutamine-hydrolyzing) activity"/>
    <property type="evidence" value="ECO:0007669"/>
    <property type="project" value="RHEA"/>
</dbReference>
<keyword evidence="1" id="KW-0648">Protein biosynthesis</keyword>
<dbReference type="GO" id="GO:0006412">
    <property type="term" value="P:translation"/>
    <property type="evidence" value="ECO:0007669"/>
    <property type="project" value="UniProtKB-UniRule"/>
</dbReference>
<dbReference type="RefSeq" id="WP_069292179.1">
    <property type="nucleotide sequence ID" value="NZ_CP140110.1"/>
</dbReference>
<dbReference type="AlphaFoldDB" id="A0A1E3G6M8"/>
<proteinExistence type="inferred from homology"/>
<dbReference type="PANTHER" id="PTHR15004:SF0">
    <property type="entry name" value="GLUTAMYL-TRNA(GLN) AMIDOTRANSFERASE SUBUNIT C, MITOCHONDRIAL"/>
    <property type="match status" value="1"/>
</dbReference>
<protein>
    <recommendedName>
        <fullName evidence="1">Aspartyl/glutamyl-tRNA(Asn/Gln) amidotransferase subunit C</fullName>
        <shortName evidence="1">Asp/Glu-ADT subunit C</shortName>
        <ecNumber evidence="1">6.3.5.-</ecNumber>
    </recommendedName>
</protein>
<organism evidence="2 3">
    <name type="scientific">Fervidobacterium thailandense</name>
    <dbReference type="NCBI Taxonomy" id="1008305"/>
    <lineage>
        <taxon>Bacteria</taxon>
        <taxon>Thermotogati</taxon>
        <taxon>Thermotogota</taxon>
        <taxon>Thermotogae</taxon>
        <taxon>Thermotogales</taxon>
        <taxon>Fervidobacteriaceae</taxon>
        <taxon>Fervidobacterium</taxon>
    </lineage>
</organism>
<dbReference type="OrthoDB" id="47632at2"/>
<evidence type="ECO:0000313" key="2">
    <source>
        <dbReference type="EMBL" id="ODN31268.1"/>
    </source>
</evidence>
<dbReference type="GO" id="GO:0050567">
    <property type="term" value="F:glutaminyl-tRNA synthase (glutamine-hydrolyzing) activity"/>
    <property type="evidence" value="ECO:0007669"/>
    <property type="project" value="UniProtKB-UniRule"/>
</dbReference>
<reference evidence="3" key="1">
    <citation type="submission" date="2016-04" db="EMBL/GenBank/DDBJ databases">
        <title>The genome sequence project of a novel Fervidobacterium isolate from a hot spring in Thailand.</title>
        <authorList>
            <person name="Gonzalez J.M."/>
            <person name="Cuecas A."/>
            <person name="Kanoksilapatham W."/>
        </authorList>
    </citation>
    <scope>NUCLEOTIDE SEQUENCE [LARGE SCALE GENOMIC DNA]</scope>
    <source>
        <strain evidence="3">FC2004</strain>
    </source>
</reference>
<dbReference type="InterPro" id="IPR036113">
    <property type="entry name" value="Asp/Glu-ADT_sf_sub_c"/>
</dbReference>
<dbReference type="HAMAP" id="MF_00122">
    <property type="entry name" value="GatC"/>
    <property type="match status" value="1"/>
</dbReference>
<keyword evidence="3" id="KW-1185">Reference proteome</keyword>
<evidence type="ECO:0000313" key="3">
    <source>
        <dbReference type="Proteomes" id="UP000094570"/>
    </source>
</evidence>
<dbReference type="GO" id="GO:0006450">
    <property type="term" value="P:regulation of translational fidelity"/>
    <property type="evidence" value="ECO:0007669"/>
    <property type="project" value="InterPro"/>
</dbReference>
<dbReference type="InterPro" id="IPR003837">
    <property type="entry name" value="GatC"/>
</dbReference>
<dbReference type="GO" id="GO:0070681">
    <property type="term" value="P:glutaminyl-tRNAGln biosynthesis via transamidation"/>
    <property type="evidence" value="ECO:0007669"/>
    <property type="project" value="TreeGrafter"/>
</dbReference>
<keyword evidence="1" id="KW-0067">ATP-binding</keyword>
<dbReference type="STRING" id="1008305.A4H02_00345"/>
<dbReference type="SUPFAM" id="SSF141000">
    <property type="entry name" value="Glu-tRNAGln amidotransferase C subunit"/>
    <property type="match status" value="1"/>
</dbReference>
<dbReference type="PANTHER" id="PTHR15004">
    <property type="entry name" value="GLUTAMYL-TRNA(GLN) AMIDOTRANSFERASE SUBUNIT C, MITOCHONDRIAL"/>
    <property type="match status" value="1"/>
</dbReference>
<dbReference type="Proteomes" id="UP000094570">
    <property type="component" value="Unassembled WGS sequence"/>
</dbReference>
<dbReference type="EMBL" id="LWAF01000001">
    <property type="protein sequence ID" value="ODN31268.1"/>
    <property type="molecule type" value="Genomic_DNA"/>
</dbReference>
<comment type="function">
    <text evidence="1">Allows the formation of correctly charged Asn-tRNA(Asn) or Gln-tRNA(Gln) through the transamidation of misacylated Asp-tRNA(Asn) or Glu-tRNA(Gln) in organisms which lack either or both of asparaginyl-tRNA or glutaminyl-tRNA synthetases. The reaction takes place in the presence of glutamine and ATP through an activated phospho-Asp-tRNA(Asn) or phospho-Glu-tRNA(Gln).</text>
</comment>
<evidence type="ECO:0000256" key="1">
    <source>
        <dbReference type="HAMAP-Rule" id="MF_00122"/>
    </source>
</evidence>
<keyword evidence="1" id="KW-0436">Ligase</keyword>
<dbReference type="EC" id="6.3.5.-" evidence="1"/>
<keyword evidence="1" id="KW-0547">Nucleotide-binding</keyword>
<dbReference type="NCBIfam" id="TIGR00135">
    <property type="entry name" value="gatC"/>
    <property type="match status" value="1"/>
</dbReference>
<comment type="caution">
    <text evidence="2">The sequence shown here is derived from an EMBL/GenBank/DDBJ whole genome shotgun (WGS) entry which is preliminary data.</text>
</comment>